<evidence type="ECO:0000313" key="3">
    <source>
        <dbReference type="EMBL" id="KAJ2677936.1"/>
    </source>
</evidence>
<proteinExistence type="predicted"/>
<dbReference type="PANTHER" id="PTHR12722">
    <property type="entry name" value="XAP-5 PROTEIN-RELATED"/>
    <property type="match status" value="1"/>
</dbReference>
<feature type="compositionally biased region" description="Polar residues" evidence="1">
    <location>
        <begin position="58"/>
        <end position="77"/>
    </location>
</feature>
<feature type="region of interest" description="Disordered" evidence="1">
    <location>
        <begin position="1"/>
        <end position="88"/>
    </location>
</feature>
<feature type="region of interest" description="Disordered" evidence="1">
    <location>
        <begin position="154"/>
        <end position="193"/>
    </location>
</feature>
<feature type="compositionally biased region" description="Basic and acidic residues" evidence="1">
    <location>
        <begin position="7"/>
        <end position="38"/>
    </location>
</feature>
<gene>
    <name evidence="3" type="ORF">GGI25_002725</name>
</gene>
<dbReference type="InterPro" id="IPR007005">
    <property type="entry name" value="XAP5"/>
</dbReference>
<dbReference type="OrthoDB" id="1562195at2759"/>
<dbReference type="PANTHER" id="PTHR12722:SF0">
    <property type="entry name" value="PROTEIN FAM50A"/>
    <property type="match status" value="1"/>
</dbReference>
<organism evidence="3 4">
    <name type="scientific">Coemansia spiralis</name>
    <dbReference type="NCBI Taxonomy" id="417178"/>
    <lineage>
        <taxon>Eukaryota</taxon>
        <taxon>Fungi</taxon>
        <taxon>Fungi incertae sedis</taxon>
        <taxon>Zoopagomycota</taxon>
        <taxon>Kickxellomycotina</taxon>
        <taxon>Kickxellomycetes</taxon>
        <taxon>Kickxellales</taxon>
        <taxon>Kickxellaceae</taxon>
        <taxon>Coemansia</taxon>
    </lineage>
</organism>
<comment type="caution">
    <text evidence="3">The sequence shown here is derived from an EMBL/GenBank/DDBJ whole genome shotgun (WGS) entry which is preliminary data.</text>
</comment>
<dbReference type="GO" id="GO:0005634">
    <property type="term" value="C:nucleus"/>
    <property type="evidence" value="ECO:0007669"/>
    <property type="project" value="InterPro"/>
</dbReference>
<dbReference type="InterPro" id="IPR048337">
    <property type="entry name" value="FAM50A/XAP5_C"/>
</dbReference>
<protein>
    <recommendedName>
        <fullName evidence="2">FAM50A/XAP5 C-terminal domain-containing protein</fullName>
    </recommendedName>
</protein>
<feature type="compositionally biased region" description="Basic and acidic residues" evidence="1">
    <location>
        <begin position="78"/>
        <end position="88"/>
    </location>
</feature>
<feature type="domain" description="FAM50A/XAP5 C-terminal" evidence="2">
    <location>
        <begin position="225"/>
        <end position="360"/>
    </location>
</feature>
<dbReference type="GO" id="GO:0006325">
    <property type="term" value="P:chromatin organization"/>
    <property type="evidence" value="ECO:0007669"/>
    <property type="project" value="TreeGrafter"/>
</dbReference>
<evidence type="ECO:0000313" key="4">
    <source>
        <dbReference type="Proteomes" id="UP001151518"/>
    </source>
</evidence>
<sequence>MAAGQYNDDKRGKNTEYLKQQRERIQKDTENRRNKTPVETRTNAETIENGRPNERNPSDSSVNTPRSNEQSKGSQRFVSKEESVENKLKMSTIGLVKLEEFQRIKGELEEERLREAAKTLVRKRSDERVDGVSEGLNLTSSEFGLTDSIGQKKKAKSMRKQKGALSFDNGDDDSDDAMATKKTRKNPNVDTSFLPDKEREEEEARMREELRQKWLKEQEMVKKEPITITYSYWDGSGHRKQVKCFKGDTIAQFLEKCRAQVPELRGAKADSLVYIKEDLIIPHHYTFYDFIINKARGKSGPLFNFDVHDDVRLTHDARVEKDDSHAGKVCERTWYERNKHIFPANRWETFDPEKNYGSYTIKDSRKKKSK</sequence>
<accession>A0A9W8G3A8</accession>
<dbReference type="Proteomes" id="UP001151518">
    <property type="component" value="Unassembled WGS sequence"/>
</dbReference>
<dbReference type="Pfam" id="PF04921">
    <property type="entry name" value="XAP5"/>
    <property type="match status" value="1"/>
</dbReference>
<evidence type="ECO:0000259" key="2">
    <source>
        <dbReference type="Pfam" id="PF04921"/>
    </source>
</evidence>
<name>A0A9W8G3A8_9FUNG</name>
<dbReference type="AlphaFoldDB" id="A0A9W8G3A8"/>
<dbReference type="EMBL" id="JANBTW010000026">
    <property type="protein sequence ID" value="KAJ2677936.1"/>
    <property type="molecule type" value="Genomic_DNA"/>
</dbReference>
<reference evidence="3" key="1">
    <citation type="submission" date="2022-07" db="EMBL/GenBank/DDBJ databases">
        <title>Phylogenomic reconstructions and comparative analyses of Kickxellomycotina fungi.</title>
        <authorList>
            <person name="Reynolds N.K."/>
            <person name="Stajich J.E."/>
            <person name="Barry K."/>
            <person name="Grigoriev I.V."/>
            <person name="Crous P."/>
            <person name="Smith M.E."/>
        </authorList>
    </citation>
    <scope>NUCLEOTIDE SEQUENCE</scope>
    <source>
        <strain evidence="3">NRRL 3115</strain>
    </source>
</reference>
<evidence type="ECO:0000256" key="1">
    <source>
        <dbReference type="SAM" id="MobiDB-lite"/>
    </source>
</evidence>